<keyword evidence="5 7" id="KW-1133">Transmembrane helix</keyword>
<dbReference type="Gene3D" id="3.30.240.20">
    <property type="entry name" value="bsu07140 like domains"/>
    <property type="match status" value="1"/>
</dbReference>
<keyword evidence="4 7" id="KW-0812">Transmembrane</keyword>
<protein>
    <submittedName>
        <fullName evidence="9">DUF421 domain-containing protein</fullName>
    </submittedName>
</protein>
<dbReference type="PANTHER" id="PTHR34582:SF6">
    <property type="entry name" value="UPF0702 TRANSMEMBRANE PROTEIN YCAP"/>
    <property type="match status" value="1"/>
</dbReference>
<name>A0A502GLB8_9BACT</name>
<evidence type="ECO:0000313" key="9">
    <source>
        <dbReference type="EMBL" id="TPG62939.1"/>
    </source>
</evidence>
<comment type="caution">
    <text evidence="9">The sequence shown here is derived from an EMBL/GenBank/DDBJ whole genome shotgun (WGS) entry which is preliminary data.</text>
</comment>
<organism evidence="9 10">
    <name type="scientific">Hymenobacter nivis</name>
    <dbReference type="NCBI Taxonomy" id="1850093"/>
    <lineage>
        <taxon>Bacteria</taxon>
        <taxon>Pseudomonadati</taxon>
        <taxon>Bacteroidota</taxon>
        <taxon>Cytophagia</taxon>
        <taxon>Cytophagales</taxon>
        <taxon>Hymenobacteraceae</taxon>
        <taxon>Hymenobacter</taxon>
    </lineage>
</organism>
<evidence type="ECO:0000256" key="7">
    <source>
        <dbReference type="SAM" id="Phobius"/>
    </source>
</evidence>
<dbReference type="Pfam" id="PF04239">
    <property type="entry name" value="DUF421"/>
    <property type="match status" value="1"/>
</dbReference>
<dbReference type="OrthoDB" id="9793799at2"/>
<dbReference type="InterPro" id="IPR023090">
    <property type="entry name" value="UPF0702_alpha/beta_dom_sf"/>
</dbReference>
<evidence type="ECO:0000313" key="10">
    <source>
        <dbReference type="Proteomes" id="UP000317646"/>
    </source>
</evidence>
<comment type="similarity">
    <text evidence="2">Belongs to the UPF0702 family.</text>
</comment>
<dbReference type="Proteomes" id="UP000317646">
    <property type="component" value="Unassembled WGS sequence"/>
</dbReference>
<dbReference type="EMBL" id="RCYZ01000008">
    <property type="protein sequence ID" value="TPG62939.1"/>
    <property type="molecule type" value="Genomic_DNA"/>
</dbReference>
<keyword evidence="3" id="KW-1003">Cell membrane</keyword>
<dbReference type="InterPro" id="IPR007353">
    <property type="entry name" value="DUF421"/>
</dbReference>
<keyword evidence="10" id="KW-1185">Reference proteome</keyword>
<dbReference type="PANTHER" id="PTHR34582">
    <property type="entry name" value="UPF0702 TRANSMEMBRANE PROTEIN YCAP"/>
    <property type="match status" value="1"/>
</dbReference>
<feature type="transmembrane region" description="Helical" evidence="7">
    <location>
        <begin position="74"/>
        <end position="96"/>
    </location>
</feature>
<accession>A0A502GLB8</accession>
<evidence type="ECO:0000256" key="3">
    <source>
        <dbReference type="ARBA" id="ARBA00022475"/>
    </source>
</evidence>
<sequence>MNDVVDFLFGLQADSHTITAVQMTTRAVVVFFAALALLRLSGPRTFGSSTAFDMVVKIMLGAVLSRAVVAASPFGGTLLAGLVFVGLHRLLAWAAYRSRWVGRLVKGETYVLAEQGRPNADQLHRLNLTEKDLLEALHESANVAALDQTAAVYLERDGSISVVKKKE</sequence>
<proteinExistence type="inferred from homology"/>
<feature type="transmembrane region" description="Helical" evidence="7">
    <location>
        <begin position="20"/>
        <end position="38"/>
    </location>
</feature>
<evidence type="ECO:0000256" key="4">
    <source>
        <dbReference type="ARBA" id="ARBA00022692"/>
    </source>
</evidence>
<comment type="subcellular location">
    <subcellularLocation>
        <location evidence="1">Cell membrane</location>
        <topology evidence="1">Multi-pass membrane protein</topology>
    </subcellularLocation>
</comment>
<keyword evidence="6 7" id="KW-0472">Membrane</keyword>
<evidence type="ECO:0000256" key="5">
    <source>
        <dbReference type="ARBA" id="ARBA00022989"/>
    </source>
</evidence>
<gene>
    <name evidence="9" type="ORF">EAH73_17900</name>
</gene>
<evidence type="ECO:0000256" key="1">
    <source>
        <dbReference type="ARBA" id="ARBA00004651"/>
    </source>
</evidence>
<dbReference type="RefSeq" id="WP_140468817.1">
    <property type="nucleotide sequence ID" value="NZ_RCYZ01000008.1"/>
</dbReference>
<evidence type="ECO:0000259" key="8">
    <source>
        <dbReference type="Pfam" id="PF04239"/>
    </source>
</evidence>
<reference evidence="9 10" key="1">
    <citation type="journal article" date="2019" name="Environ. Microbiol.">
        <title>Species interactions and distinct microbial communities in high Arctic permafrost affected cryosols are associated with the CH4 and CO2 gas fluxes.</title>
        <authorList>
            <person name="Altshuler I."/>
            <person name="Hamel J."/>
            <person name="Turney S."/>
            <person name="Magnuson E."/>
            <person name="Levesque R."/>
            <person name="Greer C."/>
            <person name="Whyte L.G."/>
        </authorList>
    </citation>
    <scope>NUCLEOTIDE SEQUENCE [LARGE SCALE GENOMIC DNA]</scope>
    <source>
        <strain evidence="9 10">S9.2P</strain>
    </source>
</reference>
<dbReference type="GO" id="GO:0005886">
    <property type="term" value="C:plasma membrane"/>
    <property type="evidence" value="ECO:0007669"/>
    <property type="project" value="UniProtKB-SubCell"/>
</dbReference>
<evidence type="ECO:0000256" key="6">
    <source>
        <dbReference type="ARBA" id="ARBA00023136"/>
    </source>
</evidence>
<dbReference type="AlphaFoldDB" id="A0A502GLB8"/>
<evidence type="ECO:0000256" key="2">
    <source>
        <dbReference type="ARBA" id="ARBA00006448"/>
    </source>
</evidence>
<feature type="domain" description="YetF C-terminal" evidence="8">
    <location>
        <begin position="97"/>
        <end position="167"/>
    </location>
</feature>